<dbReference type="KEGG" id="nve:5517111"/>
<proteinExistence type="predicted"/>
<feature type="region of interest" description="Disordered" evidence="1">
    <location>
        <begin position="1"/>
        <end position="219"/>
    </location>
</feature>
<evidence type="ECO:0000256" key="1">
    <source>
        <dbReference type="SAM" id="MobiDB-lite"/>
    </source>
</evidence>
<evidence type="ECO:0000313" key="2">
    <source>
        <dbReference type="EMBL" id="EDO45079.1"/>
    </source>
</evidence>
<organism evidence="2 3">
    <name type="scientific">Nematostella vectensis</name>
    <name type="common">Starlet sea anemone</name>
    <dbReference type="NCBI Taxonomy" id="45351"/>
    <lineage>
        <taxon>Eukaryota</taxon>
        <taxon>Metazoa</taxon>
        <taxon>Cnidaria</taxon>
        <taxon>Anthozoa</taxon>
        <taxon>Hexacorallia</taxon>
        <taxon>Actiniaria</taxon>
        <taxon>Edwardsiidae</taxon>
        <taxon>Nematostella</taxon>
    </lineage>
</organism>
<evidence type="ECO:0000313" key="3">
    <source>
        <dbReference type="Proteomes" id="UP000001593"/>
    </source>
</evidence>
<protein>
    <submittedName>
        <fullName evidence="2">Uncharacterized protein</fullName>
    </submittedName>
</protein>
<dbReference type="HOGENOM" id="CLU_669591_0_0_1"/>
<dbReference type="InParanoid" id="A7RTS3"/>
<dbReference type="Proteomes" id="UP000001593">
    <property type="component" value="Unassembled WGS sequence"/>
</dbReference>
<dbReference type="OMA" id="HMADKEF"/>
<feature type="compositionally biased region" description="Polar residues" evidence="1">
    <location>
        <begin position="15"/>
        <end position="36"/>
    </location>
</feature>
<dbReference type="EMBL" id="DS469538">
    <property type="protein sequence ID" value="EDO45079.1"/>
    <property type="molecule type" value="Genomic_DNA"/>
</dbReference>
<feature type="compositionally biased region" description="Basic and acidic residues" evidence="1">
    <location>
        <begin position="135"/>
        <end position="147"/>
    </location>
</feature>
<feature type="compositionally biased region" description="Basic and acidic residues" evidence="1">
    <location>
        <begin position="172"/>
        <end position="191"/>
    </location>
</feature>
<gene>
    <name evidence="2" type="ORF">NEMVEDRAFT_v1g202033</name>
</gene>
<keyword evidence="3" id="KW-1185">Reference proteome</keyword>
<reference evidence="2 3" key="1">
    <citation type="journal article" date="2007" name="Science">
        <title>Sea anemone genome reveals ancestral eumetazoan gene repertoire and genomic organization.</title>
        <authorList>
            <person name="Putnam N.H."/>
            <person name="Srivastava M."/>
            <person name="Hellsten U."/>
            <person name="Dirks B."/>
            <person name="Chapman J."/>
            <person name="Salamov A."/>
            <person name="Terry A."/>
            <person name="Shapiro H."/>
            <person name="Lindquist E."/>
            <person name="Kapitonov V.V."/>
            <person name="Jurka J."/>
            <person name="Genikhovich G."/>
            <person name="Grigoriev I.V."/>
            <person name="Lucas S.M."/>
            <person name="Steele R.E."/>
            <person name="Finnerty J.R."/>
            <person name="Technau U."/>
            <person name="Martindale M.Q."/>
            <person name="Rokhsar D.S."/>
        </authorList>
    </citation>
    <scope>NUCLEOTIDE SEQUENCE [LARGE SCALE GENOMIC DNA]</scope>
    <source>
        <strain evidence="3">CH2 X CH6</strain>
    </source>
</reference>
<name>A7RTS3_NEMVE</name>
<feature type="compositionally biased region" description="Basic residues" evidence="1">
    <location>
        <begin position="162"/>
        <end position="171"/>
    </location>
</feature>
<sequence>MKFFGPPKRRRNKSAQRSNSNASSEGTDAEALSSSVSPTKSPKGTKGKKRPSSSSVFKSPKRIKPTENQSVSSNDNISQEHVEIITRRNTRSKSVIVTEATRRSLRISSDKKMPDESTTVVNKSAGNTKGNGQKSGEKSQELEDKNAKSKIKRNHGEDNKPKRISTKKRKRTDKDSTSTIEDTHNADEKNAASEGAEEPYDEARISSENLSSDSTQDRLSDRQFISHQVTLLKKPFELEECADLAVQGTKAQQKRHIPQDVVKKVLRRLNSNVEDELLKHLNRQAQVKLLKVINKARVEETLVESSGADEDTDNGTIQSLRSQLKEAQEKLGSLKALAKICTDLESNIQGIKSNPLAKEVERTNKLVYEIFKKFSTSKVEASSFENSKYSQVSGLSGTQEHARIVSKLFGI</sequence>
<accession>A7RTS3</accession>
<dbReference type="AlphaFoldDB" id="A7RTS3"/>
<feature type="compositionally biased region" description="Polar residues" evidence="1">
    <location>
        <begin position="66"/>
        <end position="77"/>
    </location>
</feature>
<feature type="compositionally biased region" description="Polar residues" evidence="1">
    <location>
        <begin position="116"/>
        <end position="134"/>
    </location>
</feature>